<dbReference type="Pfam" id="PF02535">
    <property type="entry name" value="Zip"/>
    <property type="match status" value="1"/>
</dbReference>
<dbReference type="PANTHER" id="PTHR11040:SF211">
    <property type="entry name" value="ZINC TRANSPORTER ZIP11"/>
    <property type="match status" value="1"/>
</dbReference>
<dbReference type="Proteomes" id="UP001595962">
    <property type="component" value="Unassembled WGS sequence"/>
</dbReference>
<evidence type="ECO:0000256" key="3">
    <source>
        <dbReference type="ARBA" id="ARBA00022475"/>
    </source>
</evidence>
<comment type="similarity">
    <text evidence="2">Belongs to the ZIP transporter (TC 2.A.5) family.</text>
</comment>
<name>A0ABV9JPD4_9GAMM</name>
<proteinExistence type="inferred from homology"/>
<feature type="transmembrane region" description="Helical" evidence="8">
    <location>
        <begin position="61"/>
        <end position="82"/>
    </location>
</feature>
<evidence type="ECO:0000256" key="6">
    <source>
        <dbReference type="ARBA" id="ARBA00022989"/>
    </source>
</evidence>
<feature type="transmembrane region" description="Helical" evidence="8">
    <location>
        <begin position="27"/>
        <end position="49"/>
    </location>
</feature>
<comment type="caution">
    <text evidence="9">The sequence shown here is derived from an EMBL/GenBank/DDBJ whole genome shotgun (WGS) entry which is preliminary data.</text>
</comment>
<reference evidence="10" key="1">
    <citation type="journal article" date="2019" name="Int. J. Syst. Evol. Microbiol.">
        <title>The Global Catalogue of Microorganisms (GCM) 10K type strain sequencing project: providing services to taxonomists for standard genome sequencing and annotation.</title>
        <authorList>
            <consortium name="The Broad Institute Genomics Platform"/>
            <consortium name="The Broad Institute Genome Sequencing Center for Infectious Disease"/>
            <person name="Wu L."/>
            <person name="Ma J."/>
        </authorList>
    </citation>
    <scope>NUCLEOTIDE SEQUENCE [LARGE SCALE GENOMIC DNA]</scope>
    <source>
        <strain evidence="10">DT28</strain>
    </source>
</reference>
<evidence type="ECO:0000256" key="8">
    <source>
        <dbReference type="SAM" id="Phobius"/>
    </source>
</evidence>
<feature type="transmembrane region" description="Helical" evidence="8">
    <location>
        <begin position="127"/>
        <end position="149"/>
    </location>
</feature>
<feature type="transmembrane region" description="Helical" evidence="8">
    <location>
        <begin position="94"/>
        <end position="115"/>
    </location>
</feature>
<protein>
    <submittedName>
        <fullName evidence="9">ZIP family metal transporter</fullName>
    </submittedName>
</protein>
<comment type="subcellular location">
    <subcellularLocation>
        <location evidence="1">Cell membrane</location>
        <topology evidence="1">Multi-pass membrane protein</topology>
    </subcellularLocation>
</comment>
<evidence type="ECO:0000256" key="1">
    <source>
        <dbReference type="ARBA" id="ARBA00004651"/>
    </source>
</evidence>
<sequence>MNSPTSISLNSQSWWPEFRSHLREHKLAAAGLAVAMLAVLLLLGQSLLHLSNSPSSNNLKLALLGGSAGFVATALGALPALFLRQLNAALEDSLLGIAAGMMLAASAFSLILPGIEAGTSLLQSDALGALVVVAGMTLGVLLMLGLDAFTPHEHDKTGPCGPGYQKCDRIWLFVFAIALHNLPEGMAVGVSFASGDMSVGLPLATAIALQDIPEGLAVALSLRAAGFKPGFAVLVAAASGVLEPLGALMGVGLSSGFALAYPIGLGLAAGAMIFVVSHEVIPETHRNGHQTSATLGLMAGFALMMVLDTSLG</sequence>
<evidence type="ECO:0000313" key="9">
    <source>
        <dbReference type="EMBL" id="MFC4656127.1"/>
    </source>
</evidence>
<dbReference type="RefSeq" id="WP_377334909.1">
    <property type="nucleotide sequence ID" value="NZ_JBHSGB010000012.1"/>
</dbReference>
<gene>
    <name evidence="9" type="ORF">ACFO3I_14020</name>
</gene>
<evidence type="ECO:0000256" key="4">
    <source>
        <dbReference type="ARBA" id="ARBA00022692"/>
    </source>
</evidence>
<feature type="transmembrane region" description="Helical" evidence="8">
    <location>
        <begin position="259"/>
        <end position="281"/>
    </location>
</feature>
<accession>A0ABV9JPD4</accession>
<keyword evidence="7 8" id="KW-0472">Membrane</keyword>
<dbReference type="PANTHER" id="PTHR11040">
    <property type="entry name" value="ZINC/IRON TRANSPORTER"/>
    <property type="match status" value="1"/>
</dbReference>
<keyword evidence="4 8" id="KW-0812">Transmembrane</keyword>
<feature type="transmembrane region" description="Helical" evidence="8">
    <location>
        <begin position="231"/>
        <end position="253"/>
    </location>
</feature>
<dbReference type="EMBL" id="JBHSGB010000012">
    <property type="protein sequence ID" value="MFC4656127.1"/>
    <property type="molecule type" value="Genomic_DNA"/>
</dbReference>
<feature type="transmembrane region" description="Helical" evidence="8">
    <location>
        <begin position="170"/>
        <end position="193"/>
    </location>
</feature>
<evidence type="ECO:0000256" key="5">
    <source>
        <dbReference type="ARBA" id="ARBA00022833"/>
    </source>
</evidence>
<organism evidence="9 10">
    <name type="scientific">Rheinheimera marina</name>
    <dbReference type="NCBI Taxonomy" id="1774958"/>
    <lineage>
        <taxon>Bacteria</taxon>
        <taxon>Pseudomonadati</taxon>
        <taxon>Pseudomonadota</taxon>
        <taxon>Gammaproteobacteria</taxon>
        <taxon>Chromatiales</taxon>
        <taxon>Chromatiaceae</taxon>
        <taxon>Rheinheimera</taxon>
    </lineage>
</organism>
<evidence type="ECO:0000256" key="7">
    <source>
        <dbReference type="ARBA" id="ARBA00023136"/>
    </source>
</evidence>
<dbReference type="InterPro" id="IPR003689">
    <property type="entry name" value="ZIP"/>
</dbReference>
<feature type="transmembrane region" description="Helical" evidence="8">
    <location>
        <begin position="293"/>
        <end position="311"/>
    </location>
</feature>
<evidence type="ECO:0000256" key="2">
    <source>
        <dbReference type="ARBA" id="ARBA00006939"/>
    </source>
</evidence>
<keyword evidence="5" id="KW-0862">Zinc</keyword>
<keyword evidence="3" id="KW-1003">Cell membrane</keyword>
<keyword evidence="10" id="KW-1185">Reference proteome</keyword>
<evidence type="ECO:0000313" key="10">
    <source>
        <dbReference type="Proteomes" id="UP001595962"/>
    </source>
</evidence>
<keyword evidence="6 8" id="KW-1133">Transmembrane helix</keyword>